<evidence type="ECO:0000313" key="1">
    <source>
        <dbReference type="EMBL" id="ASV77004.1"/>
    </source>
</evidence>
<dbReference type="KEGG" id="ttf:THTE_4403"/>
<dbReference type="EMBL" id="CP018477">
    <property type="protein sequence ID" value="ASV77004.1"/>
    <property type="molecule type" value="Genomic_DNA"/>
</dbReference>
<protein>
    <submittedName>
        <fullName evidence="1">Uncharacterized protein</fullName>
    </submittedName>
</protein>
<accession>A0A286RM07</accession>
<dbReference type="Proteomes" id="UP000215086">
    <property type="component" value="Chromosome"/>
</dbReference>
<gene>
    <name evidence="1" type="ORF">THTE_4403</name>
</gene>
<reference evidence="1 2" key="1">
    <citation type="journal article" name="Front. Microbiol.">
        <title>Sugar Metabolism of the First Thermophilic Planctomycete Thermogutta terrifontis: Comparative Genomic and Transcriptomic Approaches.</title>
        <authorList>
            <person name="Elcheninov A.G."/>
            <person name="Menzel P."/>
            <person name="Gudbergsdottir S.R."/>
            <person name="Slesarev A.I."/>
            <person name="Kadnikov V.V."/>
            <person name="Krogh A."/>
            <person name="Bonch-Osmolovskaya E.A."/>
            <person name="Peng X."/>
            <person name="Kublanov I.V."/>
        </authorList>
    </citation>
    <scope>NUCLEOTIDE SEQUENCE [LARGE SCALE GENOMIC DNA]</scope>
    <source>
        <strain evidence="1 2">R1</strain>
    </source>
</reference>
<keyword evidence="2" id="KW-1185">Reference proteome</keyword>
<dbReference type="AlphaFoldDB" id="A0A286RM07"/>
<sequence length="73" mass="8727">MWYSTFEDSVLGAPGSNRRLSEKFGLECKNLEDRSVRQLHDFWGNRWESSAKVWQRYWRVPFLTRSPAGAIYR</sequence>
<proteinExistence type="predicted"/>
<name>A0A286RM07_9BACT</name>
<evidence type="ECO:0000313" key="2">
    <source>
        <dbReference type="Proteomes" id="UP000215086"/>
    </source>
</evidence>
<organism evidence="1 2">
    <name type="scientific">Thermogutta terrifontis</name>
    <dbReference type="NCBI Taxonomy" id="1331910"/>
    <lineage>
        <taxon>Bacteria</taxon>
        <taxon>Pseudomonadati</taxon>
        <taxon>Planctomycetota</taxon>
        <taxon>Planctomycetia</taxon>
        <taxon>Pirellulales</taxon>
        <taxon>Thermoguttaceae</taxon>
        <taxon>Thermogutta</taxon>
    </lineage>
</organism>